<evidence type="ECO:0000313" key="3">
    <source>
        <dbReference type="EMBL" id="XFO64142.1"/>
    </source>
</evidence>
<feature type="signal peptide" evidence="2">
    <location>
        <begin position="1"/>
        <end position="26"/>
    </location>
</feature>
<evidence type="ECO:0000256" key="1">
    <source>
        <dbReference type="SAM" id="MobiDB-lite"/>
    </source>
</evidence>
<evidence type="ECO:0000256" key="2">
    <source>
        <dbReference type="SAM" id="SignalP"/>
    </source>
</evidence>
<accession>A0ABZ3IES3</accession>
<protein>
    <submittedName>
        <fullName evidence="3">Uncharacterized protein</fullName>
    </submittedName>
</protein>
<keyword evidence="2" id="KW-0732">Signal</keyword>
<feature type="compositionally biased region" description="Basic and acidic residues" evidence="1">
    <location>
        <begin position="154"/>
        <end position="181"/>
    </location>
</feature>
<proteinExistence type="predicted"/>
<sequence length="233" mass="27045">MLLKRYTTVLAVSTALTFIIPTGAIAASVTTSTTAIRVGDASFYKSETYSDSMRLAHALSSYYDRPILTSEVVRLTANFDFGFGDISMMYAVADYAGLPIDDIVVLRKKHMGWGEIAKLHGLKVQELKHRYNLFVDEAHFYKIAINYIDEYDNYPEHDRDNDRNHDERYEGREPNRNHDEYYEQGQNPDRSDDERYEHKHDQNSNKDKQQDKDDKKDNKKVLEHNNDKGNGHK</sequence>
<organism evidence="3 4">
    <name type="scientific">Sporomusa silvacetica DSM 10669</name>
    <dbReference type="NCBI Taxonomy" id="1123289"/>
    <lineage>
        <taxon>Bacteria</taxon>
        <taxon>Bacillati</taxon>
        <taxon>Bacillota</taxon>
        <taxon>Negativicutes</taxon>
        <taxon>Selenomonadales</taxon>
        <taxon>Sporomusaceae</taxon>
        <taxon>Sporomusa</taxon>
    </lineage>
</organism>
<evidence type="ECO:0000313" key="4">
    <source>
        <dbReference type="Proteomes" id="UP000216752"/>
    </source>
</evidence>
<dbReference type="Proteomes" id="UP000216752">
    <property type="component" value="Chromosome"/>
</dbReference>
<keyword evidence="4" id="KW-1185">Reference proteome</keyword>
<name>A0ABZ3IES3_9FIRM</name>
<reference evidence="3" key="1">
    <citation type="submission" date="2024-05" db="EMBL/GenBank/DDBJ databases">
        <title>Isolation and characterization of Sporomusa carbonis sp. nov., a carboxydotrophic hydrogenogen in the genus of Sporomusa isolated from a charcoal burning pile.</title>
        <authorList>
            <person name="Boeer T."/>
            <person name="Rosenbaum F."/>
            <person name="Eysell L."/>
            <person name="Mueller V."/>
            <person name="Daniel R."/>
            <person name="Poehlein A."/>
        </authorList>
    </citation>
    <scope>NUCLEOTIDE SEQUENCE [LARGE SCALE GENOMIC DNA]</scope>
    <source>
        <strain evidence="3">DSM 10669</strain>
    </source>
</reference>
<feature type="compositionally biased region" description="Basic and acidic residues" evidence="1">
    <location>
        <begin position="189"/>
        <end position="233"/>
    </location>
</feature>
<gene>
    <name evidence="3" type="ORF">SPSIL_002320</name>
</gene>
<dbReference type="EMBL" id="CP155573">
    <property type="protein sequence ID" value="XFO64142.1"/>
    <property type="molecule type" value="Genomic_DNA"/>
</dbReference>
<feature type="region of interest" description="Disordered" evidence="1">
    <location>
        <begin position="153"/>
        <end position="233"/>
    </location>
</feature>
<dbReference type="RefSeq" id="WP_094605362.1">
    <property type="nucleotide sequence ID" value="NZ_CP155573.1"/>
</dbReference>
<feature type="chain" id="PRO_5045899654" evidence="2">
    <location>
        <begin position="27"/>
        <end position="233"/>
    </location>
</feature>